<accession>A0A8J3CVC1</accession>
<gene>
    <name evidence="1" type="ORF">GCM10008106_14180</name>
</gene>
<organism evidence="1 2">
    <name type="scientific">Mongoliitalea lutea</name>
    <dbReference type="NCBI Taxonomy" id="849756"/>
    <lineage>
        <taxon>Bacteria</taxon>
        <taxon>Pseudomonadati</taxon>
        <taxon>Bacteroidota</taxon>
        <taxon>Cytophagia</taxon>
        <taxon>Cytophagales</taxon>
        <taxon>Cyclobacteriaceae</taxon>
        <taxon>Mongoliitalea</taxon>
    </lineage>
</organism>
<dbReference type="RefSeq" id="WP_189579953.1">
    <property type="nucleotide sequence ID" value="NZ_BMYF01000007.1"/>
</dbReference>
<dbReference type="AlphaFoldDB" id="A0A8J3CVC1"/>
<comment type="caution">
    <text evidence="1">The sequence shown here is derived from an EMBL/GenBank/DDBJ whole genome shotgun (WGS) entry which is preliminary data.</text>
</comment>
<dbReference type="EMBL" id="BMYF01000007">
    <property type="protein sequence ID" value="GHB34122.1"/>
    <property type="molecule type" value="Genomic_DNA"/>
</dbReference>
<protein>
    <recommendedName>
        <fullName evidence="3">Bacteriocin-protection, YdeI or OmpD-Associated</fullName>
    </recommendedName>
</protein>
<evidence type="ECO:0000313" key="2">
    <source>
        <dbReference type="Proteomes" id="UP000642809"/>
    </source>
</evidence>
<sequence>MIQTDNFKKVEVSSQQDLRIWLEKHHQKEESVWLVTFKKSVPEKYVSTSEVLDELLCYGWIDGIRRKLDEDRTMQLISPRKAEHWAKSYKDRAAKLMENGKMTEAGMKCIELSKQAGLWDFMDDVDKLIIPEDLLKGLNQYQGAEEFFHSINDSSKRFVLRWLKLAKTEKTRNTRIQQLSELSAKREKLKGS</sequence>
<reference evidence="1" key="1">
    <citation type="journal article" date="2014" name="Int. J. Syst. Evol. Microbiol.">
        <title>Complete genome sequence of Corynebacterium casei LMG S-19264T (=DSM 44701T), isolated from a smear-ripened cheese.</title>
        <authorList>
            <consortium name="US DOE Joint Genome Institute (JGI-PGF)"/>
            <person name="Walter F."/>
            <person name="Albersmeier A."/>
            <person name="Kalinowski J."/>
            <person name="Ruckert C."/>
        </authorList>
    </citation>
    <scope>NUCLEOTIDE SEQUENCE</scope>
    <source>
        <strain evidence="1">KCTC 23224</strain>
    </source>
</reference>
<dbReference type="Proteomes" id="UP000642809">
    <property type="component" value="Unassembled WGS sequence"/>
</dbReference>
<name>A0A8J3CVC1_9BACT</name>
<proteinExistence type="predicted"/>
<reference evidence="1" key="2">
    <citation type="submission" date="2020-09" db="EMBL/GenBank/DDBJ databases">
        <authorList>
            <person name="Sun Q."/>
            <person name="Kim S."/>
        </authorList>
    </citation>
    <scope>NUCLEOTIDE SEQUENCE</scope>
    <source>
        <strain evidence="1">KCTC 23224</strain>
    </source>
</reference>
<keyword evidence="2" id="KW-1185">Reference proteome</keyword>
<evidence type="ECO:0008006" key="3">
    <source>
        <dbReference type="Google" id="ProtNLM"/>
    </source>
</evidence>
<dbReference type="Pfam" id="PF13376">
    <property type="entry name" value="OmdA"/>
    <property type="match status" value="1"/>
</dbReference>
<evidence type="ECO:0000313" key="1">
    <source>
        <dbReference type="EMBL" id="GHB34122.1"/>
    </source>
</evidence>